<dbReference type="RefSeq" id="WP_281815208.1">
    <property type="nucleotide sequence ID" value="NZ_BRLB01000005.1"/>
</dbReference>
<gene>
    <name evidence="3" type="ORF">SH1V18_21170</name>
</gene>
<reference evidence="3" key="1">
    <citation type="submission" date="2022-06" db="EMBL/GenBank/DDBJ databases">
        <title>Vallitalea longa sp. nov., an anaerobic bacterium isolated from marine sediment.</title>
        <authorList>
            <person name="Hirano S."/>
            <person name="Terahara T."/>
            <person name="Mori K."/>
            <person name="Hamada M."/>
            <person name="Matsumoto R."/>
            <person name="Kobayashi T."/>
        </authorList>
    </citation>
    <scope>NUCLEOTIDE SEQUENCE</scope>
    <source>
        <strain evidence="3">SH18-1</strain>
    </source>
</reference>
<proteinExistence type="inferred from homology"/>
<dbReference type="Proteomes" id="UP001144256">
    <property type="component" value="Unassembled WGS sequence"/>
</dbReference>
<comment type="similarity">
    <text evidence="1">Belongs to the carbon-nitrogen hydrolase superfamily. NIT1/NIT2 family.</text>
</comment>
<dbReference type="PANTHER" id="PTHR23088:SF27">
    <property type="entry name" value="DEAMINATED GLUTATHIONE AMIDASE"/>
    <property type="match status" value="1"/>
</dbReference>
<evidence type="ECO:0000313" key="3">
    <source>
        <dbReference type="EMBL" id="GKX29637.1"/>
    </source>
</evidence>
<protein>
    <submittedName>
        <fullName evidence="3">Amidohydrolase</fullName>
    </submittedName>
</protein>
<dbReference type="PANTHER" id="PTHR23088">
    <property type="entry name" value="NITRILASE-RELATED"/>
    <property type="match status" value="1"/>
</dbReference>
<dbReference type="InterPro" id="IPR003010">
    <property type="entry name" value="C-N_Hydrolase"/>
</dbReference>
<dbReference type="AlphaFoldDB" id="A0A9W5YA05"/>
<organism evidence="3 4">
    <name type="scientific">Vallitalea longa</name>
    <dbReference type="NCBI Taxonomy" id="2936439"/>
    <lineage>
        <taxon>Bacteria</taxon>
        <taxon>Bacillati</taxon>
        <taxon>Bacillota</taxon>
        <taxon>Clostridia</taxon>
        <taxon>Lachnospirales</taxon>
        <taxon>Vallitaleaceae</taxon>
        <taxon>Vallitalea</taxon>
    </lineage>
</organism>
<dbReference type="Pfam" id="PF00795">
    <property type="entry name" value="CN_hydrolase"/>
    <property type="match status" value="1"/>
</dbReference>
<comment type="caution">
    <text evidence="3">The sequence shown here is derived from an EMBL/GenBank/DDBJ whole genome shotgun (WGS) entry which is preliminary data.</text>
</comment>
<dbReference type="PROSITE" id="PS50263">
    <property type="entry name" value="CN_HYDROLASE"/>
    <property type="match status" value="1"/>
</dbReference>
<evidence type="ECO:0000256" key="1">
    <source>
        <dbReference type="ARBA" id="ARBA00010613"/>
    </source>
</evidence>
<dbReference type="InterPro" id="IPR036526">
    <property type="entry name" value="C-N_Hydrolase_sf"/>
</dbReference>
<dbReference type="SUPFAM" id="SSF56317">
    <property type="entry name" value="Carbon-nitrogen hydrolase"/>
    <property type="match status" value="1"/>
</dbReference>
<feature type="domain" description="CN hydrolase" evidence="2">
    <location>
        <begin position="1"/>
        <end position="230"/>
    </location>
</feature>
<accession>A0A9W5YA05</accession>
<evidence type="ECO:0000259" key="2">
    <source>
        <dbReference type="PROSITE" id="PS50263"/>
    </source>
</evidence>
<keyword evidence="4" id="KW-1185">Reference proteome</keyword>
<dbReference type="Gene3D" id="3.60.110.10">
    <property type="entry name" value="Carbon-nitrogen hydrolase"/>
    <property type="match status" value="1"/>
</dbReference>
<name>A0A9W5YA05_9FIRM</name>
<sequence>MKIAMVQTKPVINEMESNFRTILSFIEEAIEQNVELICFPEMALCGYTFENLEWQVTKHKSYIERLRIEANKNNITIVIGGIEKLLDEYYLAQFVIDEDIDSYHKIHIGNKERCFVTAGEEIKVFKKNDLIFGIMMCYDTHFPELSTYMALSGANLILAPSAVPNDSSKRVDSWKKYLVARAYDNRVYVAANNLIFDNGGGGMICYDPNGDMIECDRGNDESMLIFEVEKGNYSKTSMKKRDFKLDRKPELYEKWSCKTK</sequence>
<evidence type="ECO:0000313" key="4">
    <source>
        <dbReference type="Proteomes" id="UP001144256"/>
    </source>
</evidence>
<dbReference type="EMBL" id="BRLB01000005">
    <property type="protein sequence ID" value="GKX29637.1"/>
    <property type="molecule type" value="Genomic_DNA"/>
</dbReference>